<accession>A0A117PIL4</accession>
<dbReference type="InterPro" id="IPR005135">
    <property type="entry name" value="Endo/exonuclease/phosphatase"/>
</dbReference>
<dbReference type="Pfam" id="PF03372">
    <property type="entry name" value="Exo_endo_phos"/>
    <property type="match status" value="1"/>
</dbReference>
<reference evidence="2 3" key="1">
    <citation type="submission" date="2015-10" db="EMBL/GenBank/DDBJ databases">
        <title>Draft genome sequence of Streptomyces curacoi DSM 40107, type strain for the species Streptomyces curacoi.</title>
        <authorList>
            <person name="Ruckert C."/>
            <person name="Winkler A."/>
            <person name="Kalinowski J."/>
            <person name="Kampfer P."/>
            <person name="Glaeser S."/>
        </authorList>
    </citation>
    <scope>NUCLEOTIDE SEQUENCE [LARGE SCALE GENOMIC DNA]</scope>
    <source>
        <strain evidence="2 3">DSM 40107</strain>
    </source>
</reference>
<evidence type="ECO:0000313" key="3">
    <source>
        <dbReference type="Proteomes" id="UP000054024"/>
    </source>
</evidence>
<dbReference type="OrthoDB" id="1398885at2"/>
<dbReference type="AlphaFoldDB" id="A0A117PIL4"/>
<dbReference type="PANTHER" id="PTHR42834">
    <property type="entry name" value="ENDONUCLEASE/EXONUCLEASE/PHOSPHATASE FAMILY PROTEIN (AFU_ORTHOLOGUE AFUA_3G09210)"/>
    <property type="match status" value="1"/>
</dbReference>
<gene>
    <name evidence="2" type="ORF">AQI70_04265</name>
</gene>
<evidence type="ECO:0000313" key="2">
    <source>
        <dbReference type="EMBL" id="KUM80294.1"/>
    </source>
</evidence>
<dbReference type="EMBL" id="LMWJ01000003">
    <property type="protein sequence ID" value="KUM80294.1"/>
    <property type="molecule type" value="Genomic_DNA"/>
</dbReference>
<proteinExistence type="predicted"/>
<comment type="caution">
    <text evidence="2">The sequence shown here is derived from an EMBL/GenBank/DDBJ whole genome shotgun (WGS) entry which is preliminary data.</text>
</comment>
<dbReference type="InterPro" id="IPR036691">
    <property type="entry name" value="Endo/exonu/phosph_ase_sf"/>
</dbReference>
<dbReference type="RefSeq" id="WP_062144281.1">
    <property type="nucleotide sequence ID" value="NZ_KQ947984.1"/>
</dbReference>
<dbReference type="STRING" id="146536.AQI70_04265"/>
<dbReference type="GO" id="GO:0016787">
    <property type="term" value="F:hydrolase activity"/>
    <property type="evidence" value="ECO:0007669"/>
    <property type="project" value="UniProtKB-KW"/>
</dbReference>
<dbReference type="SUPFAM" id="SSF56219">
    <property type="entry name" value="DNase I-like"/>
    <property type="match status" value="1"/>
</dbReference>
<dbReference type="Proteomes" id="UP000054024">
    <property type="component" value="Unassembled WGS sequence"/>
</dbReference>
<dbReference type="PANTHER" id="PTHR42834:SF1">
    <property type="entry name" value="ENDONUCLEASE_EXONUCLEASE_PHOSPHATASE FAMILY PROTEIN (AFU_ORTHOLOGUE AFUA_3G09210)"/>
    <property type="match status" value="1"/>
</dbReference>
<keyword evidence="3" id="KW-1185">Reference proteome</keyword>
<name>A0A117PIL4_9ACTN</name>
<sequence>MTIRIATFNTENLFRRPKALVLPDVERRRRILADFAELVSLLDLTTYQRDEKLRIAELIAKHEAYRTDPEDPPPIFINQTRGGGARLFQTSGRPGSADFEVRILANGRKNWAGWAELVREDLDGDAVRNTGKVVVEVDAAILLAVEVEDRLTLQRFNEQIVGGSAGGKPYPYSMLIDGNDIRGIDIGVLSRYPIRSVRPHIFDPHPDGSGNPLFSRDCPEFEIEIDAGKNPLWLLGNHLKSKSNDNPKLREAQAERVAAIYEAALERSPHVVVAGDLNDSPGSKPIDALLATGLQDVMSHPGYKGLPGTFGECDSPRQKIDYLMLSPQLWSKVQHVGLETRGIRADGIKSFNSVTSKTNAASDHAALYADLDL</sequence>
<organism evidence="2 3">
    <name type="scientific">Streptomyces curacoi</name>
    <dbReference type="NCBI Taxonomy" id="146536"/>
    <lineage>
        <taxon>Bacteria</taxon>
        <taxon>Bacillati</taxon>
        <taxon>Actinomycetota</taxon>
        <taxon>Actinomycetes</taxon>
        <taxon>Kitasatosporales</taxon>
        <taxon>Streptomycetaceae</taxon>
        <taxon>Streptomyces</taxon>
    </lineage>
</organism>
<evidence type="ECO:0000259" key="1">
    <source>
        <dbReference type="Pfam" id="PF03372"/>
    </source>
</evidence>
<dbReference type="Gene3D" id="3.60.10.10">
    <property type="entry name" value="Endonuclease/exonuclease/phosphatase"/>
    <property type="match status" value="1"/>
</dbReference>
<keyword evidence="2" id="KW-0378">Hydrolase</keyword>
<protein>
    <submittedName>
        <fullName evidence="2">Hydrolase</fullName>
    </submittedName>
</protein>
<feature type="domain" description="Endonuclease/exonuclease/phosphatase" evidence="1">
    <location>
        <begin position="138"/>
        <end position="364"/>
    </location>
</feature>